<dbReference type="InterPro" id="IPR036770">
    <property type="entry name" value="Ankyrin_rpt-contain_sf"/>
</dbReference>
<proteinExistence type="predicted"/>
<evidence type="ECO:0000256" key="1">
    <source>
        <dbReference type="SAM" id="MobiDB-lite"/>
    </source>
</evidence>
<dbReference type="InterPro" id="IPR000626">
    <property type="entry name" value="Ubiquitin-like_dom"/>
</dbReference>
<sequence>MEQQSFFSAEECGFFSTQSKALSGHGAFSTDLQAGPPDVPPLSCLAQALGADAVGGSAYPGGAPADGGALLVLDGHQVSGGAGRSHQPRHPGEPGRGSPAEPHLQFLARSSSAPLVRLLCFGGLSAAALHFPRKERTERASSVQALEPLQKRALEQLAEDLEERTPHGAWHVRICRAAETAELLSPTHPSSDRENELSELLSQRLDTGSLSPRALLLAADALASSAEEGIASLCHAVFPLRWVEAPRATMAATTLRVTTLSGKQVTLQKTLDEPLQLLRREVSEALGVPQWKLQLLLNGDVLKDGLLQDLVPMSHRPVAEGPGEGTDPLELSALVTENAEVVKLSKDLRNAFTVICQPRRRLSRRQLYVIDRHVVKLHEKSILLGDVDFQCEGDNLLELLIWNCPVEDILWVMPLLLQGGCPVNVPSATGAVPLVTACKRGLGQANLVKVGQILLQQGADPFATWHGEDALDCALYYLYRCQCRRGLRRSHGVRGNRCATDAEDLEMLRLCLALRTARLERRCESSPLERARAQLSDAAVGMCLFAPRGAMLSREKVLERSGVQNTFGDALWAG</sequence>
<reference evidence="3 4" key="1">
    <citation type="submission" date="2024-02" db="EMBL/GenBank/DDBJ databases">
        <authorList>
            <person name="Chen Y."/>
            <person name="Shah S."/>
            <person name="Dougan E. K."/>
            <person name="Thang M."/>
            <person name="Chan C."/>
        </authorList>
    </citation>
    <scope>NUCLEOTIDE SEQUENCE [LARGE SCALE GENOMIC DNA]</scope>
</reference>
<gene>
    <name evidence="3" type="ORF">SCF082_LOCUS8133</name>
</gene>
<dbReference type="EMBL" id="CAXAMM010004636">
    <property type="protein sequence ID" value="CAK9004338.1"/>
    <property type="molecule type" value="Genomic_DNA"/>
</dbReference>
<feature type="domain" description="Ubiquitin-like" evidence="2">
    <location>
        <begin position="253"/>
        <end position="304"/>
    </location>
</feature>
<evidence type="ECO:0000259" key="2">
    <source>
        <dbReference type="PROSITE" id="PS50053"/>
    </source>
</evidence>
<dbReference type="SUPFAM" id="SSF48403">
    <property type="entry name" value="Ankyrin repeat"/>
    <property type="match status" value="1"/>
</dbReference>
<evidence type="ECO:0000313" key="4">
    <source>
        <dbReference type="Proteomes" id="UP001642464"/>
    </source>
</evidence>
<name>A0ABP0IP13_9DINO</name>
<dbReference type="Gene3D" id="1.25.40.20">
    <property type="entry name" value="Ankyrin repeat-containing domain"/>
    <property type="match status" value="1"/>
</dbReference>
<accession>A0ABP0IP13</accession>
<dbReference type="Proteomes" id="UP001642464">
    <property type="component" value="Unassembled WGS sequence"/>
</dbReference>
<evidence type="ECO:0000313" key="3">
    <source>
        <dbReference type="EMBL" id="CAK9004338.1"/>
    </source>
</evidence>
<dbReference type="PROSITE" id="PS50053">
    <property type="entry name" value="UBIQUITIN_2"/>
    <property type="match status" value="1"/>
</dbReference>
<protein>
    <recommendedName>
        <fullName evidence="2">Ubiquitin-like domain-containing protein</fullName>
    </recommendedName>
</protein>
<feature type="region of interest" description="Disordered" evidence="1">
    <location>
        <begin position="76"/>
        <end position="102"/>
    </location>
</feature>
<organism evidence="3 4">
    <name type="scientific">Durusdinium trenchii</name>
    <dbReference type="NCBI Taxonomy" id="1381693"/>
    <lineage>
        <taxon>Eukaryota</taxon>
        <taxon>Sar</taxon>
        <taxon>Alveolata</taxon>
        <taxon>Dinophyceae</taxon>
        <taxon>Suessiales</taxon>
        <taxon>Symbiodiniaceae</taxon>
        <taxon>Durusdinium</taxon>
    </lineage>
</organism>
<dbReference type="SUPFAM" id="SSF54236">
    <property type="entry name" value="Ubiquitin-like"/>
    <property type="match status" value="1"/>
</dbReference>
<dbReference type="InterPro" id="IPR029071">
    <property type="entry name" value="Ubiquitin-like_domsf"/>
</dbReference>
<comment type="caution">
    <text evidence="3">The sequence shown here is derived from an EMBL/GenBank/DDBJ whole genome shotgun (WGS) entry which is preliminary data.</text>
</comment>
<keyword evidence="4" id="KW-1185">Reference proteome</keyword>